<dbReference type="AlphaFoldDB" id="A0A6J8BDL9"/>
<evidence type="ECO:0000313" key="3">
    <source>
        <dbReference type="Proteomes" id="UP000507470"/>
    </source>
</evidence>
<dbReference type="EMBL" id="CACVKT020002843">
    <property type="protein sequence ID" value="CAC5380177.1"/>
    <property type="molecule type" value="Genomic_DNA"/>
</dbReference>
<reference evidence="2 3" key="1">
    <citation type="submission" date="2020-06" db="EMBL/GenBank/DDBJ databases">
        <authorList>
            <person name="Li R."/>
            <person name="Bekaert M."/>
        </authorList>
    </citation>
    <scope>NUCLEOTIDE SEQUENCE [LARGE SCALE GENOMIC DNA]</scope>
    <source>
        <strain evidence="3">wild</strain>
    </source>
</reference>
<gene>
    <name evidence="2" type="ORF">MCOR_16157</name>
</gene>
<feature type="region of interest" description="Disordered" evidence="1">
    <location>
        <begin position="170"/>
        <end position="199"/>
    </location>
</feature>
<feature type="compositionally biased region" description="Low complexity" evidence="1">
    <location>
        <begin position="184"/>
        <end position="199"/>
    </location>
</feature>
<feature type="compositionally biased region" description="Low complexity" evidence="1">
    <location>
        <begin position="104"/>
        <end position="118"/>
    </location>
</feature>
<evidence type="ECO:0000256" key="1">
    <source>
        <dbReference type="SAM" id="MobiDB-lite"/>
    </source>
</evidence>
<dbReference type="Proteomes" id="UP000507470">
    <property type="component" value="Unassembled WGS sequence"/>
</dbReference>
<keyword evidence="3" id="KW-1185">Reference proteome</keyword>
<name>A0A6J8BDL9_MYTCO</name>
<evidence type="ECO:0000313" key="2">
    <source>
        <dbReference type="EMBL" id="CAC5380177.1"/>
    </source>
</evidence>
<protein>
    <submittedName>
        <fullName evidence="2">Uncharacterized protein</fullName>
    </submittedName>
</protein>
<sequence length="366" mass="40908">MDLKDSISIEDLSAVAEEGQSTNIDNEYSFSRNKPLAMSTVARGNGNKARIGDDCKKIYFNNSIRLIPCGKKVNPSIHQLRLSFSAFDQSNQSLKPREVTGSKSEQLLSRQDDSLLSQNSWGQPPYGIGSGGYEASRNSSLGLIQVDAMSDLTGSEFNLYMPGMDQIKTGNRSVQGSNSTESKTGTTLQSSSQGNSLGNSQHISDNQPAFFRMVNQCIWSSYYIVINCQDGQPFQCIWSSYYIVINCQDGQPFQCIWFFRIVINCQDGQPFQCILIYQDIVINCQDGQPFQCIWSSYYIVINCQDGQPFQCNLVIILYLINCQDGQPLVYLVISDKCQDGQPFQCIWSSYYIVINCQDGQPSVSVI</sequence>
<organism evidence="2 3">
    <name type="scientific">Mytilus coruscus</name>
    <name type="common">Sea mussel</name>
    <dbReference type="NCBI Taxonomy" id="42192"/>
    <lineage>
        <taxon>Eukaryota</taxon>
        <taxon>Metazoa</taxon>
        <taxon>Spiralia</taxon>
        <taxon>Lophotrochozoa</taxon>
        <taxon>Mollusca</taxon>
        <taxon>Bivalvia</taxon>
        <taxon>Autobranchia</taxon>
        <taxon>Pteriomorphia</taxon>
        <taxon>Mytilida</taxon>
        <taxon>Mytiloidea</taxon>
        <taxon>Mytilidae</taxon>
        <taxon>Mytilinae</taxon>
        <taxon>Mytilus</taxon>
    </lineage>
</organism>
<dbReference type="OrthoDB" id="10470878at2759"/>
<proteinExistence type="predicted"/>
<feature type="region of interest" description="Disordered" evidence="1">
    <location>
        <begin position="92"/>
        <end position="121"/>
    </location>
</feature>
<accession>A0A6J8BDL9</accession>
<feature type="compositionally biased region" description="Polar residues" evidence="1">
    <location>
        <begin position="170"/>
        <end position="183"/>
    </location>
</feature>